<evidence type="ECO:0000313" key="1">
    <source>
        <dbReference type="EMBL" id="EDX73721.1"/>
    </source>
</evidence>
<keyword evidence="2" id="KW-1185">Reference proteome</keyword>
<dbReference type="EMBL" id="DS989856">
    <property type="protein sequence ID" value="EDX73721.1"/>
    <property type="molecule type" value="Genomic_DNA"/>
</dbReference>
<dbReference type="HOGENOM" id="CLU_3249919_0_0_3"/>
<dbReference type="AlphaFoldDB" id="B4VWL0"/>
<accession>B4VWL0</accession>
<dbReference type="STRING" id="118168.MC7420_6769"/>
<dbReference type="Proteomes" id="UP000003835">
    <property type="component" value="Unassembled WGS sequence"/>
</dbReference>
<reference evidence="1 2" key="1">
    <citation type="submission" date="2008-07" db="EMBL/GenBank/DDBJ databases">
        <authorList>
            <person name="Tandeau de Marsac N."/>
            <person name="Ferriera S."/>
            <person name="Johnson J."/>
            <person name="Kravitz S."/>
            <person name="Beeson K."/>
            <person name="Sutton G."/>
            <person name="Rogers Y.-H."/>
            <person name="Friedman R."/>
            <person name="Frazier M."/>
            <person name="Venter J.C."/>
        </authorList>
    </citation>
    <scope>NUCLEOTIDE SEQUENCE [LARGE SCALE GENOMIC DNA]</scope>
    <source>
        <strain evidence="1 2">PCC 7420</strain>
    </source>
</reference>
<protein>
    <submittedName>
        <fullName evidence="1">Uncharacterized protein</fullName>
    </submittedName>
</protein>
<organism evidence="1 2">
    <name type="scientific">Coleofasciculus chthonoplastes PCC 7420</name>
    <dbReference type="NCBI Taxonomy" id="118168"/>
    <lineage>
        <taxon>Bacteria</taxon>
        <taxon>Bacillati</taxon>
        <taxon>Cyanobacteriota</taxon>
        <taxon>Cyanophyceae</taxon>
        <taxon>Coleofasciculales</taxon>
        <taxon>Coleofasciculaceae</taxon>
        <taxon>Coleofasciculus</taxon>
    </lineage>
</organism>
<name>B4VWL0_9CYAN</name>
<gene>
    <name evidence="1" type="ORF">MC7420_6769</name>
</gene>
<evidence type="ECO:0000313" key="2">
    <source>
        <dbReference type="Proteomes" id="UP000003835"/>
    </source>
</evidence>
<proteinExistence type="predicted"/>
<sequence length="42" mass="4314">MLCPKRDAPKAFNGVIGSGCDFEPGEGGFGTTVIGYIPTVNP</sequence>